<dbReference type="InterPro" id="IPR025669">
    <property type="entry name" value="AAA_dom"/>
</dbReference>
<dbReference type="Gene3D" id="3.40.50.300">
    <property type="entry name" value="P-loop containing nucleotide triphosphate hydrolases"/>
    <property type="match status" value="1"/>
</dbReference>
<sequence>QVREDYDYIIIDTQPTRDSLLLTNAINAADYVLIPSLCEANSQESAFRTYALCNELRNTPGSHLKGVGVILTMVVKKAATTKLSATSANRF</sequence>
<reference evidence="2" key="1">
    <citation type="journal article" date="2013" name="Environ. Microbiol.">
        <title>Microbiota from the distal guts of lean and obese adolescents exhibit partial functional redundancy besides clear differences in community structure.</title>
        <authorList>
            <person name="Ferrer M."/>
            <person name="Ruiz A."/>
            <person name="Lanza F."/>
            <person name="Haange S.B."/>
            <person name="Oberbach A."/>
            <person name="Till H."/>
            <person name="Bargiela R."/>
            <person name="Campoy C."/>
            <person name="Segura M.T."/>
            <person name="Richter M."/>
            <person name="von Bergen M."/>
            <person name="Seifert J."/>
            <person name="Suarez A."/>
        </authorList>
    </citation>
    <scope>NUCLEOTIDE SEQUENCE</scope>
</reference>
<dbReference type="CDD" id="cd02042">
    <property type="entry name" value="ParAB_family"/>
    <property type="match status" value="1"/>
</dbReference>
<feature type="domain" description="AAA" evidence="1">
    <location>
        <begin position="1"/>
        <end position="58"/>
    </location>
</feature>
<accession>K1RE42</accession>
<comment type="caution">
    <text evidence="2">The sequence shown here is derived from an EMBL/GenBank/DDBJ whole genome shotgun (WGS) entry which is preliminary data.</text>
</comment>
<feature type="non-terminal residue" evidence="2">
    <location>
        <position position="1"/>
    </location>
</feature>
<proteinExistence type="predicted"/>
<evidence type="ECO:0000259" key="1">
    <source>
        <dbReference type="Pfam" id="PF13614"/>
    </source>
</evidence>
<name>K1RE42_9ZZZZ</name>
<dbReference type="PANTHER" id="PTHR13696">
    <property type="entry name" value="P-LOOP CONTAINING NUCLEOSIDE TRIPHOSPHATE HYDROLASE"/>
    <property type="match status" value="1"/>
</dbReference>
<organism evidence="2">
    <name type="scientific">human gut metagenome</name>
    <dbReference type="NCBI Taxonomy" id="408170"/>
    <lineage>
        <taxon>unclassified sequences</taxon>
        <taxon>metagenomes</taxon>
        <taxon>organismal metagenomes</taxon>
    </lineage>
</organism>
<dbReference type="SUPFAM" id="SSF52540">
    <property type="entry name" value="P-loop containing nucleoside triphosphate hydrolases"/>
    <property type="match status" value="1"/>
</dbReference>
<dbReference type="Pfam" id="PF13614">
    <property type="entry name" value="AAA_31"/>
    <property type="match status" value="1"/>
</dbReference>
<protein>
    <submittedName>
        <fullName evidence="2">Sporulation initiation inhibitor protein Soj</fullName>
    </submittedName>
</protein>
<dbReference type="EMBL" id="AJWZ01010960">
    <property type="protein sequence ID" value="EKC46972.1"/>
    <property type="molecule type" value="Genomic_DNA"/>
</dbReference>
<dbReference type="InterPro" id="IPR027417">
    <property type="entry name" value="P-loop_NTPase"/>
</dbReference>
<evidence type="ECO:0000313" key="2">
    <source>
        <dbReference type="EMBL" id="EKC46972.1"/>
    </source>
</evidence>
<gene>
    <name evidence="2" type="ORF">OBE_15949</name>
</gene>
<dbReference type="InterPro" id="IPR050678">
    <property type="entry name" value="DNA_Partitioning_ATPase"/>
</dbReference>
<dbReference type="PANTHER" id="PTHR13696:SF52">
    <property type="entry name" value="PARA FAMILY PROTEIN CT_582"/>
    <property type="match status" value="1"/>
</dbReference>
<dbReference type="AlphaFoldDB" id="K1RE42"/>